<dbReference type="Gene3D" id="3.40.190.10">
    <property type="entry name" value="Periplasmic binding protein-like II"/>
    <property type="match status" value="2"/>
</dbReference>
<evidence type="ECO:0000256" key="7">
    <source>
        <dbReference type="ARBA" id="ARBA00047848"/>
    </source>
</evidence>
<reference evidence="12" key="1">
    <citation type="submission" date="2016-11" db="EMBL/GenBank/DDBJ databases">
        <authorList>
            <person name="Shukria A."/>
            <person name="Stevens D.C."/>
        </authorList>
    </citation>
    <scope>NUCLEOTIDE SEQUENCE [LARGE SCALE GENOMIC DNA]</scope>
    <source>
        <strain evidence="12">Cbfe23</strain>
    </source>
</reference>
<gene>
    <name evidence="11" type="ORF">BON30_19210</name>
</gene>
<dbReference type="NCBIfam" id="NF008865">
    <property type="entry name" value="PRK11898.1"/>
    <property type="match status" value="1"/>
</dbReference>
<evidence type="ECO:0000256" key="1">
    <source>
        <dbReference type="ARBA" id="ARBA00004741"/>
    </source>
</evidence>
<dbReference type="EMBL" id="MPIN01000004">
    <property type="protein sequence ID" value="OJH39617.1"/>
    <property type="molecule type" value="Genomic_DNA"/>
</dbReference>
<dbReference type="GO" id="GO:0004664">
    <property type="term" value="F:prephenate dehydratase activity"/>
    <property type="evidence" value="ECO:0007669"/>
    <property type="project" value="UniProtKB-EC"/>
</dbReference>
<protein>
    <recommendedName>
        <fullName evidence="2">prephenate dehydratase</fullName>
        <ecNumber evidence="2">4.2.1.51</ecNumber>
    </recommendedName>
</protein>
<organism evidence="11 12">
    <name type="scientific">Cystobacter ferrugineus</name>
    <dbReference type="NCBI Taxonomy" id="83449"/>
    <lineage>
        <taxon>Bacteria</taxon>
        <taxon>Pseudomonadati</taxon>
        <taxon>Myxococcota</taxon>
        <taxon>Myxococcia</taxon>
        <taxon>Myxococcales</taxon>
        <taxon>Cystobacterineae</taxon>
        <taxon>Archangiaceae</taxon>
        <taxon>Cystobacter</taxon>
    </lineage>
</organism>
<name>A0A1L9BBG8_9BACT</name>
<comment type="catalytic activity">
    <reaction evidence="7">
        <text>prephenate + H(+) = 3-phenylpyruvate + CO2 + H2O</text>
        <dbReference type="Rhea" id="RHEA:21648"/>
        <dbReference type="ChEBI" id="CHEBI:15377"/>
        <dbReference type="ChEBI" id="CHEBI:15378"/>
        <dbReference type="ChEBI" id="CHEBI:16526"/>
        <dbReference type="ChEBI" id="CHEBI:18005"/>
        <dbReference type="ChEBI" id="CHEBI:29934"/>
        <dbReference type="EC" id="4.2.1.51"/>
    </reaction>
</comment>
<evidence type="ECO:0000256" key="8">
    <source>
        <dbReference type="PIRSR" id="PIRSR001500-2"/>
    </source>
</evidence>
<dbReference type="FunFam" id="3.30.70.260:FF:000012">
    <property type="entry name" value="Prephenate dehydratase"/>
    <property type="match status" value="1"/>
</dbReference>
<feature type="domain" description="Prephenate dehydratase" evidence="9">
    <location>
        <begin position="3"/>
        <end position="191"/>
    </location>
</feature>
<dbReference type="PIRSF" id="PIRSF001500">
    <property type="entry name" value="Chor_mut_pdt_Ppr"/>
    <property type="match status" value="1"/>
</dbReference>
<dbReference type="PROSITE" id="PS51171">
    <property type="entry name" value="PREPHENATE_DEHYDR_3"/>
    <property type="match status" value="1"/>
</dbReference>
<dbReference type="PANTHER" id="PTHR21022:SF19">
    <property type="entry name" value="PREPHENATE DEHYDRATASE-RELATED"/>
    <property type="match status" value="1"/>
</dbReference>
<evidence type="ECO:0000256" key="2">
    <source>
        <dbReference type="ARBA" id="ARBA00013147"/>
    </source>
</evidence>
<dbReference type="CDD" id="cd13633">
    <property type="entry name" value="PBP2_Sa-PDT_like"/>
    <property type="match status" value="1"/>
</dbReference>
<feature type="site" description="Essential for prephenate dehydratase activity" evidence="8">
    <location>
        <position position="184"/>
    </location>
</feature>
<evidence type="ECO:0000256" key="4">
    <source>
        <dbReference type="ARBA" id="ARBA00023141"/>
    </source>
</evidence>
<evidence type="ECO:0000313" key="12">
    <source>
        <dbReference type="Proteomes" id="UP000182229"/>
    </source>
</evidence>
<dbReference type="Gene3D" id="3.30.70.260">
    <property type="match status" value="1"/>
</dbReference>
<dbReference type="InterPro" id="IPR018528">
    <property type="entry name" value="Preph_deHydtase_CS"/>
</dbReference>
<dbReference type="UniPathway" id="UPA00121">
    <property type="reaction ID" value="UER00345"/>
</dbReference>
<evidence type="ECO:0000256" key="3">
    <source>
        <dbReference type="ARBA" id="ARBA00022605"/>
    </source>
</evidence>
<dbReference type="InterPro" id="IPR045865">
    <property type="entry name" value="ACT-like_dom_sf"/>
</dbReference>
<dbReference type="EC" id="4.2.1.51" evidence="2"/>
<evidence type="ECO:0000259" key="9">
    <source>
        <dbReference type="PROSITE" id="PS51171"/>
    </source>
</evidence>
<dbReference type="OrthoDB" id="9802281at2"/>
<accession>A0A1L9BBG8</accession>
<dbReference type="RefSeq" id="WP_071899783.1">
    <property type="nucleotide sequence ID" value="NZ_MPIN01000004.1"/>
</dbReference>
<dbReference type="GO" id="GO:0009094">
    <property type="term" value="P:L-phenylalanine biosynthetic process"/>
    <property type="evidence" value="ECO:0007669"/>
    <property type="project" value="UniProtKB-UniPathway"/>
</dbReference>
<evidence type="ECO:0000256" key="6">
    <source>
        <dbReference type="ARBA" id="ARBA00023239"/>
    </source>
</evidence>
<dbReference type="SUPFAM" id="SSF55021">
    <property type="entry name" value="ACT-like"/>
    <property type="match status" value="1"/>
</dbReference>
<dbReference type="SUPFAM" id="SSF53850">
    <property type="entry name" value="Periplasmic binding protein-like II"/>
    <property type="match status" value="1"/>
</dbReference>
<dbReference type="Pfam" id="PF01842">
    <property type="entry name" value="ACT"/>
    <property type="match status" value="1"/>
</dbReference>
<dbReference type="InterPro" id="IPR008242">
    <property type="entry name" value="Chor_mutase/pphenate_deHydtase"/>
</dbReference>
<dbReference type="Proteomes" id="UP000182229">
    <property type="component" value="Unassembled WGS sequence"/>
</dbReference>
<comment type="caution">
    <text evidence="11">The sequence shown here is derived from an EMBL/GenBank/DDBJ whole genome shotgun (WGS) entry which is preliminary data.</text>
</comment>
<keyword evidence="5" id="KW-0584">Phenylalanine biosynthesis</keyword>
<dbReference type="InterPro" id="IPR002912">
    <property type="entry name" value="ACT_dom"/>
</dbReference>
<dbReference type="STRING" id="83449.BON30_19210"/>
<dbReference type="PROSITE" id="PS51671">
    <property type="entry name" value="ACT"/>
    <property type="match status" value="1"/>
</dbReference>
<dbReference type="Pfam" id="PF00800">
    <property type="entry name" value="PDT"/>
    <property type="match status" value="1"/>
</dbReference>
<dbReference type="InterPro" id="IPR001086">
    <property type="entry name" value="Preph_deHydtase"/>
</dbReference>
<dbReference type="PROSITE" id="PS00857">
    <property type="entry name" value="PREPHENATE_DEHYDR_1"/>
    <property type="match status" value="1"/>
</dbReference>
<feature type="domain" description="ACT" evidence="10">
    <location>
        <begin position="206"/>
        <end position="283"/>
    </location>
</feature>
<keyword evidence="3" id="KW-0028">Amino-acid biosynthesis</keyword>
<comment type="pathway">
    <text evidence="1">Amino-acid biosynthesis; L-phenylalanine biosynthesis; phenylpyruvate from prephenate: step 1/1.</text>
</comment>
<dbReference type="AlphaFoldDB" id="A0A1L9BBG8"/>
<keyword evidence="4" id="KW-0057">Aromatic amino acid biosynthesis</keyword>
<keyword evidence="12" id="KW-1185">Reference proteome</keyword>
<dbReference type="PANTHER" id="PTHR21022">
    <property type="entry name" value="PREPHENATE DEHYDRATASE P PROTEIN"/>
    <property type="match status" value="1"/>
</dbReference>
<reference evidence="11 12" key="2">
    <citation type="submission" date="2016-12" db="EMBL/GenBank/DDBJ databases">
        <title>Draft Genome Sequence of Cystobacter ferrugineus Strain Cbfe23.</title>
        <authorList>
            <person name="Akbar S."/>
            <person name="Dowd S.E."/>
            <person name="Stevens D.C."/>
        </authorList>
    </citation>
    <scope>NUCLEOTIDE SEQUENCE [LARGE SCALE GENOMIC DNA]</scope>
    <source>
        <strain evidence="11 12">Cbfe23</strain>
    </source>
</reference>
<evidence type="ECO:0000259" key="10">
    <source>
        <dbReference type="PROSITE" id="PS51671"/>
    </source>
</evidence>
<evidence type="ECO:0000313" key="11">
    <source>
        <dbReference type="EMBL" id="OJH39617.1"/>
    </source>
</evidence>
<keyword evidence="6" id="KW-0456">Lyase</keyword>
<dbReference type="CDD" id="cd04905">
    <property type="entry name" value="ACT_CM-PDT"/>
    <property type="match status" value="1"/>
</dbReference>
<sequence length="287" mass="30954">MTRISLLGPGTFSEESARHFLGAVPHELLPCTLIAEVFQAVVSGRADLGVIPIENTLEGSVSQHLDWLVHEVDLPIQAEWVYPITMNLLGHGRVGEGGDAQSRLALVREVLSHPVALGQCREFLRTRLPHAQVVPVSSTAEGARQVRERASEQGLAAIGSAASATLYGLDILAAHIEDHPDNATRFVLVGPRPLSLARPGRPKTSLLITLPADFPGALHQVLSVFARRQVNLVRIESRPTRKRLGNYFFFIDVDAALSAEPLSAALTEIESLGCSVRVLGSYPSHGV</sequence>
<proteinExistence type="predicted"/>
<evidence type="ECO:0000256" key="5">
    <source>
        <dbReference type="ARBA" id="ARBA00023222"/>
    </source>
</evidence>
<dbReference type="GO" id="GO:0005737">
    <property type="term" value="C:cytoplasm"/>
    <property type="evidence" value="ECO:0007669"/>
    <property type="project" value="TreeGrafter"/>
</dbReference>